<organism evidence="2 3">
    <name type="scientific">Mycobacterium botniense</name>
    <dbReference type="NCBI Taxonomy" id="84962"/>
    <lineage>
        <taxon>Bacteria</taxon>
        <taxon>Bacillati</taxon>
        <taxon>Actinomycetota</taxon>
        <taxon>Actinomycetes</taxon>
        <taxon>Mycobacteriales</taxon>
        <taxon>Mycobacteriaceae</taxon>
        <taxon>Mycobacterium</taxon>
    </lineage>
</organism>
<dbReference type="RefSeq" id="WP_163757477.1">
    <property type="nucleotide sequence ID" value="NZ_BLKW01000004.1"/>
</dbReference>
<dbReference type="InterPro" id="IPR002921">
    <property type="entry name" value="Fungal_lipase-type"/>
</dbReference>
<evidence type="ECO:0000313" key="2">
    <source>
        <dbReference type="EMBL" id="GFG75022.1"/>
    </source>
</evidence>
<name>A0A7I9XYX4_9MYCO</name>
<dbReference type="Gene3D" id="3.40.50.1820">
    <property type="entry name" value="alpha/beta hydrolase"/>
    <property type="match status" value="1"/>
</dbReference>
<dbReference type="InterPro" id="IPR029058">
    <property type="entry name" value="AB_hydrolase_fold"/>
</dbReference>
<dbReference type="GO" id="GO:0006629">
    <property type="term" value="P:lipid metabolic process"/>
    <property type="evidence" value="ECO:0007669"/>
    <property type="project" value="InterPro"/>
</dbReference>
<proteinExistence type="predicted"/>
<reference evidence="2 3" key="1">
    <citation type="journal article" date="2019" name="Emerg. Microbes Infect.">
        <title>Comprehensive subspecies identification of 175 nontuberculous mycobacteria species based on 7547 genomic profiles.</title>
        <authorList>
            <person name="Matsumoto Y."/>
            <person name="Kinjo T."/>
            <person name="Motooka D."/>
            <person name="Nabeya D."/>
            <person name="Jung N."/>
            <person name="Uechi K."/>
            <person name="Horii T."/>
            <person name="Iida T."/>
            <person name="Fujita J."/>
            <person name="Nakamura S."/>
        </authorList>
    </citation>
    <scope>NUCLEOTIDE SEQUENCE [LARGE SCALE GENOMIC DNA]</scope>
    <source>
        <strain evidence="2 3">JCM 17322</strain>
    </source>
</reference>
<gene>
    <name evidence="2" type="ORF">MBOT_23870</name>
</gene>
<comment type="caution">
    <text evidence="2">The sequence shown here is derived from an EMBL/GenBank/DDBJ whole genome shotgun (WGS) entry which is preliminary data.</text>
</comment>
<keyword evidence="3" id="KW-1185">Reference proteome</keyword>
<accession>A0A7I9XYX4</accession>
<feature type="domain" description="Fungal lipase-type" evidence="1">
    <location>
        <begin position="86"/>
        <end position="217"/>
    </location>
</feature>
<dbReference type="Proteomes" id="UP000465361">
    <property type="component" value="Unassembled WGS sequence"/>
</dbReference>
<dbReference type="EMBL" id="BLKW01000004">
    <property type="protein sequence ID" value="GFG75022.1"/>
    <property type="molecule type" value="Genomic_DNA"/>
</dbReference>
<evidence type="ECO:0000259" key="1">
    <source>
        <dbReference type="Pfam" id="PF01764"/>
    </source>
</evidence>
<dbReference type="CDD" id="cd00519">
    <property type="entry name" value="Lipase_3"/>
    <property type="match status" value="1"/>
</dbReference>
<dbReference type="SUPFAM" id="SSF53474">
    <property type="entry name" value="alpha/beta-Hydrolases"/>
    <property type="match status" value="1"/>
</dbReference>
<sequence length="263" mass="27703">MSFNPRFTRDTVLPMAEAAYAVFTTPAAEPALPAGYRKTALLQADVGVLDAITGLPDSARSLVERLTGAGPVFGLIANSRAARTVFVAFRGTLTAAEWLDDFDAFAGDYRPVAGFGHVHLGWMALYATIRDSLASNLATACAGCNHIVVTGHSLGAALAVLAAPDIFTNMPPNLEPALTTFGGPRTGLHDFAMSFNMTIDSCYRVVNLFDVVPHVPLPLPGLPYEHVGVEIAVDSGGPIDPVDRHRLAAYRAGLDKLVTSAAA</sequence>
<dbReference type="Pfam" id="PF01764">
    <property type="entry name" value="Lipase_3"/>
    <property type="match status" value="1"/>
</dbReference>
<dbReference type="PANTHER" id="PTHR45856">
    <property type="entry name" value="ALPHA/BETA-HYDROLASES SUPERFAMILY PROTEIN"/>
    <property type="match status" value="1"/>
</dbReference>
<dbReference type="AlphaFoldDB" id="A0A7I9XYX4"/>
<evidence type="ECO:0000313" key="3">
    <source>
        <dbReference type="Proteomes" id="UP000465361"/>
    </source>
</evidence>
<dbReference type="PANTHER" id="PTHR45856:SF24">
    <property type="entry name" value="FUNGAL LIPASE-LIKE DOMAIN-CONTAINING PROTEIN"/>
    <property type="match status" value="1"/>
</dbReference>
<dbReference type="InterPro" id="IPR051218">
    <property type="entry name" value="Sec_MonoDiacylglyc_Lipase"/>
</dbReference>
<protein>
    <recommendedName>
        <fullName evidence="1">Fungal lipase-type domain-containing protein</fullName>
    </recommendedName>
</protein>